<dbReference type="InterPro" id="IPR036116">
    <property type="entry name" value="FN3_sf"/>
</dbReference>
<dbReference type="EMBL" id="JANDBC010000001">
    <property type="protein sequence ID" value="MCP9290479.1"/>
    <property type="molecule type" value="Genomic_DNA"/>
</dbReference>
<dbReference type="Pfam" id="PF00041">
    <property type="entry name" value="fn3"/>
    <property type="match status" value="1"/>
</dbReference>
<evidence type="ECO:0000313" key="2">
    <source>
        <dbReference type="EMBL" id="MCP9290479.1"/>
    </source>
</evidence>
<dbReference type="SUPFAM" id="SSF49265">
    <property type="entry name" value="Fibronectin type III"/>
    <property type="match status" value="1"/>
</dbReference>
<dbReference type="SUPFAM" id="SSF82171">
    <property type="entry name" value="DPP6 N-terminal domain-like"/>
    <property type="match status" value="1"/>
</dbReference>
<keyword evidence="3" id="KW-1185">Reference proteome</keyword>
<evidence type="ECO:0000313" key="3">
    <source>
        <dbReference type="Proteomes" id="UP001139125"/>
    </source>
</evidence>
<dbReference type="InterPro" id="IPR003961">
    <property type="entry name" value="FN3_dom"/>
</dbReference>
<dbReference type="AlphaFoldDB" id="A0A9X2L1G8"/>
<gene>
    <name evidence="2" type="ORF">NM125_02650</name>
</gene>
<organism evidence="2 3">
    <name type="scientific">Gracilimonas sediminicola</name>
    <dbReference type="NCBI Taxonomy" id="2952158"/>
    <lineage>
        <taxon>Bacteria</taxon>
        <taxon>Pseudomonadati</taxon>
        <taxon>Balneolota</taxon>
        <taxon>Balneolia</taxon>
        <taxon>Balneolales</taxon>
        <taxon>Balneolaceae</taxon>
        <taxon>Gracilimonas</taxon>
    </lineage>
</organism>
<dbReference type="PROSITE" id="PS50853">
    <property type="entry name" value="FN3"/>
    <property type="match status" value="1"/>
</dbReference>
<reference evidence="2" key="1">
    <citation type="submission" date="2022-06" db="EMBL/GenBank/DDBJ databases">
        <title>Gracilimonas sp. CAU 1638 isolated from sea sediment.</title>
        <authorList>
            <person name="Kim W."/>
        </authorList>
    </citation>
    <scope>NUCLEOTIDE SEQUENCE</scope>
    <source>
        <strain evidence="2">CAU 1638</strain>
    </source>
</reference>
<dbReference type="Proteomes" id="UP001139125">
    <property type="component" value="Unassembled WGS sequence"/>
</dbReference>
<proteinExistence type="predicted"/>
<dbReference type="RefSeq" id="WP_255132593.1">
    <property type="nucleotide sequence ID" value="NZ_JANDBC010000001.1"/>
</dbReference>
<feature type="domain" description="Fibronectin type-III" evidence="1">
    <location>
        <begin position="320"/>
        <end position="417"/>
    </location>
</feature>
<name>A0A9X2L1G8_9BACT</name>
<comment type="caution">
    <text evidence="2">The sequence shown here is derived from an EMBL/GenBank/DDBJ whole genome shotgun (WGS) entry which is preliminary data.</text>
</comment>
<dbReference type="InterPro" id="IPR013783">
    <property type="entry name" value="Ig-like_fold"/>
</dbReference>
<dbReference type="Gene3D" id="2.60.40.10">
    <property type="entry name" value="Immunoglobulins"/>
    <property type="match status" value="1"/>
</dbReference>
<sequence length="740" mass="84078">MKKYILFILFFIFGLLLSNCSTGPDFERENSRDPAAGNFQPNMHSLQVELNNDKTVTLNWKDGSGFEDGIIIAKSLGENGLFTILDTLSANSVSYTDNSKLLDLNTTYFIGGFKNGTTPIDSSRFLSRRLDFGEMQEINYTSIGNEITLNWSSSLTYADKFVITGSEDGTLSTIIDTVDGNKSDLTFLVDYESYSMDLKVSALLLNHEDELVIIDQKTKARAAFNLPTFSGLTLVNEAIINLSITDHSSFDDEFIVYERTRSAWHQPYSEFIPIDTVASSGNIFITKNENNDREYAIAAIYQNKKSGLSEPIELDFISAPPYIGENVFTSVSPTSVKLTWIDGNSEAGRPSTYQFELYLYNSETDELLRQINIPPSETEYTIDNLNPSIKYEFVLKTYNSRTPDPISFSVETSLEEVDAFFMARNDGIDDAKILANQELIVYSPNQYGASGLKVFDLNTNSYQTIYDTGEDQSEYEGKFIEDFSITENLELIATNRTVTNEYTGEKNSFIYVMDKSSGTPVYFKKQLSRNSNEDIYLAGFISETELIYIYNDSYSEGKLKVHKWNFYTNETEKIFERHRLEYSSSYIDNDKILIGAAYAGIGLLVLSKDGAVIHDIPEPYFGETVLQIDPSSVPNSYNLNISETLYRYNISTNTTERFEDLNYIDSFMEVSQHNLILSNRGYYLNFTDLNTGSRIYSLYDPERNFSFQNGAFLPNRNQVLLQFGERIKIFDVKVDWVTTN</sequence>
<dbReference type="CDD" id="cd00063">
    <property type="entry name" value="FN3"/>
    <property type="match status" value="1"/>
</dbReference>
<accession>A0A9X2L1G8</accession>
<evidence type="ECO:0000259" key="1">
    <source>
        <dbReference type="PROSITE" id="PS50853"/>
    </source>
</evidence>
<protein>
    <submittedName>
        <fullName evidence="2">Fibronectin type III domain-containing protein</fullName>
    </submittedName>
</protein>